<feature type="transmembrane region" description="Helical" evidence="1">
    <location>
        <begin position="50"/>
        <end position="69"/>
    </location>
</feature>
<dbReference type="Proteomes" id="UP000028542">
    <property type="component" value="Unassembled WGS sequence"/>
</dbReference>
<accession>A0A084JES5</accession>
<evidence type="ECO:0000313" key="3">
    <source>
        <dbReference type="Proteomes" id="UP000028542"/>
    </source>
</evidence>
<feature type="transmembrane region" description="Helical" evidence="1">
    <location>
        <begin position="12"/>
        <end position="29"/>
    </location>
</feature>
<gene>
    <name evidence="2" type="ORF">IO99_05075</name>
</gene>
<keyword evidence="1" id="KW-0472">Membrane</keyword>
<dbReference type="EMBL" id="JPMD01000011">
    <property type="protein sequence ID" value="KEZ87459.1"/>
    <property type="molecule type" value="Genomic_DNA"/>
</dbReference>
<dbReference type="AlphaFoldDB" id="A0A084JES5"/>
<evidence type="ECO:0000256" key="1">
    <source>
        <dbReference type="SAM" id="Phobius"/>
    </source>
</evidence>
<name>A0A084JES5_9CLOT</name>
<keyword evidence="1" id="KW-1133">Transmembrane helix</keyword>
<sequence>MKINKISGRDFSFHLFIVLSISGIMLFRYDANFKNEYRRSFMRKMKTQDIYGITIVGLLILVVFLIWSFSNMVYRVNNTIYINSSNTIKLFGYIMEDYNEIIMEAETTTEKYDSIKKMLPRLDRLSTIMNNSRFNQDLSSKIEPVVDYLAGLNDSSLLNDTEYLNDTIEKINKVYIISQKIAGIPSEEFYATDFSRNYYYQFKFNFNHNFELAPKVKGYFDEINSIVEDGE</sequence>
<reference evidence="2 3" key="1">
    <citation type="submission" date="2014-07" db="EMBL/GenBank/DDBJ databases">
        <title>Draft genome of Clostridium sulfidigenes 113A isolated from sediments associated with methane hydrate from Krishna Godavari basin.</title>
        <authorList>
            <person name="Honkalas V.S."/>
            <person name="Dabir A.P."/>
            <person name="Arora P."/>
            <person name="Dhakephalkar P.K."/>
        </authorList>
    </citation>
    <scope>NUCLEOTIDE SEQUENCE [LARGE SCALE GENOMIC DNA]</scope>
    <source>
        <strain evidence="2 3">113A</strain>
    </source>
</reference>
<proteinExistence type="predicted"/>
<evidence type="ECO:0000313" key="2">
    <source>
        <dbReference type="EMBL" id="KEZ87459.1"/>
    </source>
</evidence>
<keyword evidence="3" id="KW-1185">Reference proteome</keyword>
<organism evidence="2 3">
    <name type="scientific">Clostridium sulfidigenes</name>
    <dbReference type="NCBI Taxonomy" id="318464"/>
    <lineage>
        <taxon>Bacteria</taxon>
        <taxon>Bacillati</taxon>
        <taxon>Bacillota</taxon>
        <taxon>Clostridia</taxon>
        <taxon>Eubacteriales</taxon>
        <taxon>Clostridiaceae</taxon>
        <taxon>Clostridium</taxon>
    </lineage>
</organism>
<protein>
    <submittedName>
        <fullName evidence="2">Uncharacterized protein</fullName>
    </submittedName>
</protein>
<comment type="caution">
    <text evidence="2">The sequence shown here is derived from an EMBL/GenBank/DDBJ whole genome shotgun (WGS) entry which is preliminary data.</text>
</comment>
<keyword evidence="1" id="KW-0812">Transmembrane</keyword>